<name>A0A0C1L3W6_9BACT</name>
<evidence type="ECO:0000313" key="3">
    <source>
        <dbReference type="Proteomes" id="UP000031408"/>
    </source>
</evidence>
<dbReference type="AlphaFoldDB" id="A0A0C1L3W6"/>
<comment type="caution">
    <text evidence="2">The sequence shown here is derived from an EMBL/GenBank/DDBJ whole genome shotgun (WGS) entry which is preliminary data.</text>
</comment>
<organism evidence="2 3">
    <name type="scientific">Flavihumibacter solisilvae</name>
    <dbReference type="NCBI Taxonomy" id="1349421"/>
    <lineage>
        <taxon>Bacteria</taxon>
        <taxon>Pseudomonadati</taxon>
        <taxon>Bacteroidota</taxon>
        <taxon>Chitinophagia</taxon>
        <taxon>Chitinophagales</taxon>
        <taxon>Chitinophagaceae</taxon>
        <taxon>Flavihumibacter</taxon>
    </lineage>
</organism>
<dbReference type="EMBL" id="JSVC01000010">
    <property type="protein sequence ID" value="KIC94727.1"/>
    <property type="molecule type" value="Genomic_DNA"/>
</dbReference>
<evidence type="ECO:0000313" key="2">
    <source>
        <dbReference type="EMBL" id="KIC94727.1"/>
    </source>
</evidence>
<dbReference type="RefSeq" id="WP_152616777.1">
    <property type="nucleotide sequence ID" value="NZ_JSVC01000010.1"/>
</dbReference>
<protein>
    <submittedName>
        <fullName evidence="2">Uncharacterized protein</fullName>
    </submittedName>
</protein>
<evidence type="ECO:0000256" key="1">
    <source>
        <dbReference type="SAM" id="MobiDB-lite"/>
    </source>
</evidence>
<reference evidence="2 3" key="1">
    <citation type="submission" date="2014-11" db="EMBL/GenBank/DDBJ databases">
        <title>Genome sequence of Flavihumibacter solisilvae 3-3.</title>
        <authorList>
            <person name="Zhou G."/>
            <person name="Li M."/>
            <person name="Wang G."/>
        </authorList>
    </citation>
    <scope>NUCLEOTIDE SEQUENCE [LARGE SCALE GENOMIC DNA]</scope>
    <source>
        <strain evidence="2 3">3-3</strain>
    </source>
</reference>
<proteinExistence type="predicted"/>
<gene>
    <name evidence="2" type="ORF">OI18_09585</name>
</gene>
<accession>A0A0C1L3W6</accession>
<feature type="region of interest" description="Disordered" evidence="1">
    <location>
        <begin position="39"/>
        <end position="63"/>
    </location>
</feature>
<dbReference type="STRING" id="1349421.OI18_09585"/>
<keyword evidence="3" id="KW-1185">Reference proteome</keyword>
<sequence length="74" mass="8217">MKVRDKWRIAIMIVITSAAVFAFRQHALSVYQHQNHKCSSKEPECPKVPGNGKEGSVQGGEGSIIWNSLSDHLL</sequence>
<dbReference type="Proteomes" id="UP000031408">
    <property type="component" value="Unassembled WGS sequence"/>
</dbReference>